<evidence type="ECO:0008006" key="4">
    <source>
        <dbReference type="Google" id="ProtNLM"/>
    </source>
</evidence>
<organism evidence="2 3">
    <name type="scientific">Neopusillimonas maritima</name>
    <dbReference type="NCBI Taxonomy" id="2026239"/>
    <lineage>
        <taxon>Bacteria</taxon>
        <taxon>Pseudomonadati</taxon>
        <taxon>Pseudomonadota</taxon>
        <taxon>Betaproteobacteria</taxon>
        <taxon>Burkholderiales</taxon>
        <taxon>Alcaligenaceae</taxon>
        <taxon>Neopusillimonas</taxon>
    </lineage>
</organism>
<comment type="caution">
    <text evidence="2">The sequence shown here is derived from an EMBL/GenBank/DDBJ whole genome shotgun (WGS) entry which is preliminary data.</text>
</comment>
<name>A0A3A1YQ70_9BURK</name>
<gene>
    <name evidence="2" type="ORF">CJP73_10765</name>
</gene>
<evidence type="ECO:0000313" key="2">
    <source>
        <dbReference type="EMBL" id="RIY40342.1"/>
    </source>
</evidence>
<reference evidence="2 3" key="1">
    <citation type="submission" date="2017-08" db="EMBL/GenBank/DDBJ databases">
        <title>Pusillimonas indicus sp. nov., a member of the family Alcaligenaceae isolated from surface seawater.</title>
        <authorList>
            <person name="Li J."/>
        </authorList>
    </citation>
    <scope>NUCLEOTIDE SEQUENCE [LARGE SCALE GENOMIC DNA]</scope>
    <source>
        <strain evidence="2 3">L52-1-41</strain>
    </source>
</reference>
<protein>
    <recommendedName>
        <fullName evidence="4">DUF3750 domain-containing protein</fullName>
    </recommendedName>
</protein>
<dbReference type="AlphaFoldDB" id="A0A3A1YQ70"/>
<dbReference type="RefSeq" id="WP_119516424.1">
    <property type="nucleotide sequence ID" value="NZ_NQYH01000009.1"/>
</dbReference>
<dbReference type="EMBL" id="NQYH01000009">
    <property type="protein sequence ID" value="RIY40342.1"/>
    <property type="molecule type" value="Genomic_DNA"/>
</dbReference>
<keyword evidence="1" id="KW-0732">Signal</keyword>
<feature type="chain" id="PRO_5017210425" description="DUF3750 domain-containing protein" evidence="1">
    <location>
        <begin position="29"/>
        <end position="262"/>
    </location>
</feature>
<dbReference type="Proteomes" id="UP000266206">
    <property type="component" value="Unassembled WGS sequence"/>
</dbReference>
<proteinExistence type="predicted"/>
<feature type="signal peptide" evidence="1">
    <location>
        <begin position="1"/>
        <end position="28"/>
    </location>
</feature>
<accession>A0A3A1YQ70</accession>
<sequence>MALRAVRKTLIAFAGCVFLAATSTETVAQSESPARSWRTAARHSAGMAPDPAALKNTDIVQVYAASTWGWRGNFAVHTWLIFKRAEDNAYTRYDVVGWRKPNVVQRNYGPPDGYWYGSAPQLLVDHRGPHVAQMIDEIETAIADYPYADTYKSYPGPNSNTFLAHIGRQVPALQLDLPANAIGKDYRPLYQPIGLSTSGTGIQATLLGLLGVTLGWEEGLELNLLGLHFGIDLNRPALRLPFIGRLGMSDTTYTKDAVNAHP</sequence>
<dbReference type="Pfam" id="PF12570">
    <property type="entry name" value="DUF3750"/>
    <property type="match status" value="1"/>
</dbReference>
<evidence type="ECO:0000313" key="3">
    <source>
        <dbReference type="Proteomes" id="UP000266206"/>
    </source>
</evidence>
<dbReference type="InterPro" id="IPR022224">
    <property type="entry name" value="DUF3750"/>
</dbReference>
<evidence type="ECO:0000256" key="1">
    <source>
        <dbReference type="SAM" id="SignalP"/>
    </source>
</evidence>
<dbReference type="OrthoDB" id="199084at2"/>